<dbReference type="Proteomes" id="UP000886520">
    <property type="component" value="Chromosome 17"/>
</dbReference>
<organism evidence="1 2">
    <name type="scientific">Adiantum capillus-veneris</name>
    <name type="common">Maidenhair fern</name>
    <dbReference type="NCBI Taxonomy" id="13818"/>
    <lineage>
        <taxon>Eukaryota</taxon>
        <taxon>Viridiplantae</taxon>
        <taxon>Streptophyta</taxon>
        <taxon>Embryophyta</taxon>
        <taxon>Tracheophyta</taxon>
        <taxon>Polypodiopsida</taxon>
        <taxon>Polypodiidae</taxon>
        <taxon>Polypodiales</taxon>
        <taxon>Pteridineae</taxon>
        <taxon>Pteridaceae</taxon>
        <taxon>Vittarioideae</taxon>
        <taxon>Adiantum</taxon>
    </lineage>
</organism>
<reference evidence="1" key="1">
    <citation type="submission" date="2021-01" db="EMBL/GenBank/DDBJ databases">
        <title>Adiantum capillus-veneris genome.</title>
        <authorList>
            <person name="Fang Y."/>
            <person name="Liao Q."/>
        </authorList>
    </citation>
    <scope>NUCLEOTIDE SEQUENCE</scope>
    <source>
        <strain evidence="1">H3</strain>
        <tissue evidence="1">Leaf</tissue>
    </source>
</reference>
<keyword evidence="2" id="KW-1185">Reference proteome</keyword>
<protein>
    <submittedName>
        <fullName evidence="1">Uncharacterized protein</fullName>
    </submittedName>
</protein>
<dbReference type="AlphaFoldDB" id="A0A9D4Z9R6"/>
<name>A0A9D4Z9R6_ADICA</name>
<comment type="caution">
    <text evidence="1">The sequence shown here is derived from an EMBL/GenBank/DDBJ whole genome shotgun (WGS) entry which is preliminary data.</text>
</comment>
<accession>A0A9D4Z9R6</accession>
<proteinExistence type="predicted"/>
<sequence>MRYSYLLISSFVVQKRSETYFISCYNLQANITHKIKCCRLEAEIAYHKKIMPVQYDTYVRERKVAVNALVLKKLVCW</sequence>
<evidence type="ECO:0000313" key="2">
    <source>
        <dbReference type="Proteomes" id="UP000886520"/>
    </source>
</evidence>
<gene>
    <name evidence="1" type="ORF">GOP47_0017512</name>
</gene>
<evidence type="ECO:0000313" key="1">
    <source>
        <dbReference type="EMBL" id="KAI5066984.1"/>
    </source>
</evidence>
<dbReference type="EMBL" id="JABFUD020000017">
    <property type="protein sequence ID" value="KAI5066984.1"/>
    <property type="molecule type" value="Genomic_DNA"/>
</dbReference>